<keyword evidence="6 9" id="KW-0256">Endoplasmic reticulum</keyword>
<dbReference type="PIRSF" id="PIRSF017290">
    <property type="entry name" value="ROT1_prd"/>
    <property type="match status" value="1"/>
</dbReference>
<accession>A0A1B7T899</accession>
<evidence type="ECO:0000256" key="10">
    <source>
        <dbReference type="SAM" id="Phobius"/>
    </source>
</evidence>
<keyword evidence="7 10" id="KW-1133">Transmembrane helix</keyword>
<dbReference type="InterPro" id="IPR019623">
    <property type="entry name" value="Rot1"/>
</dbReference>
<protein>
    <recommendedName>
        <fullName evidence="3 9">Protein ROT1</fullName>
    </recommendedName>
</protein>
<evidence type="ECO:0000313" key="11">
    <source>
        <dbReference type="EMBL" id="OBA24942.1"/>
    </source>
</evidence>
<evidence type="ECO:0000313" key="12">
    <source>
        <dbReference type="Proteomes" id="UP000092321"/>
    </source>
</evidence>
<evidence type="ECO:0000256" key="2">
    <source>
        <dbReference type="ARBA" id="ARBA00007149"/>
    </source>
</evidence>
<reference evidence="12" key="1">
    <citation type="journal article" date="2016" name="Proc. Natl. Acad. Sci. U.S.A.">
        <title>Comparative genomics of biotechnologically important yeasts.</title>
        <authorList>
            <person name="Riley R."/>
            <person name="Haridas S."/>
            <person name="Wolfe K.H."/>
            <person name="Lopes M.R."/>
            <person name="Hittinger C.T."/>
            <person name="Goeker M."/>
            <person name="Salamov A.A."/>
            <person name="Wisecaver J.H."/>
            <person name="Long T.M."/>
            <person name="Calvey C.H."/>
            <person name="Aerts A.L."/>
            <person name="Barry K.W."/>
            <person name="Choi C."/>
            <person name="Clum A."/>
            <person name="Coughlan A.Y."/>
            <person name="Deshpande S."/>
            <person name="Douglass A.P."/>
            <person name="Hanson S.J."/>
            <person name="Klenk H.-P."/>
            <person name="LaButti K.M."/>
            <person name="Lapidus A."/>
            <person name="Lindquist E.A."/>
            <person name="Lipzen A.M."/>
            <person name="Meier-Kolthoff J.P."/>
            <person name="Ohm R.A."/>
            <person name="Otillar R.P."/>
            <person name="Pangilinan J.L."/>
            <person name="Peng Y."/>
            <person name="Rokas A."/>
            <person name="Rosa C.A."/>
            <person name="Scheuner C."/>
            <person name="Sibirny A.A."/>
            <person name="Slot J.C."/>
            <person name="Stielow J.B."/>
            <person name="Sun H."/>
            <person name="Kurtzman C.P."/>
            <person name="Blackwell M."/>
            <person name="Grigoriev I.V."/>
            <person name="Jeffries T.W."/>
        </authorList>
    </citation>
    <scope>NUCLEOTIDE SEQUENCE [LARGE SCALE GENOMIC DNA]</scope>
    <source>
        <strain evidence="12">NRRL Y-1626</strain>
    </source>
</reference>
<comment type="function">
    <text evidence="9">Required for normal levels of the cell wall 1,6-beta-glucan. Involved in a protein folding machinery chaperoning proteins acting in various physiological processes including cell wall synthesis and lysis of autophagic bodies.</text>
</comment>
<dbReference type="GO" id="GO:0006458">
    <property type="term" value="P:'de novo' protein folding"/>
    <property type="evidence" value="ECO:0007669"/>
    <property type="project" value="InterPro"/>
</dbReference>
<evidence type="ECO:0000256" key="5">
    <source>
        <dbReference type="ARBA" id="ARBA00022729"/>
    </source>
</evidence>
<proteinExistence type="inferred from homology"/>
<dbReference type="PANTHER" id="PTHR28090:SF1">
    <property type="entry name" value="PROTEIN ROT1"/>
    <property type="match status" value="1"/>
</dbReference>
<evidence type="ECO:0000256" key="9">
    <source>
        <dbReference type="PIRNR" id="PIRNR017290"/>
    </source>
</evidence>
<organism evidence="11 12">
    <name type="scientific">Hanseniaspora valbyensis NRRL Y-1626</name>
    <dbReference type="NCBI Taxonomy" id="766949"/>
    <lineage>
        <taxon>Eukaryota</taxon>
        <taxon>Fungi</taxon>
        <taxon>Dikarya</taxon>
        <taxon>Ascomycota</taxon>
        <taxon>Saccharomycotina</taxon>
        <taxon>Saccharomycetes</taxon>
        <taxon>Saccharomycodales</taxon>
        <taxon>Saccharomycodaceae</taxon>
        <taxon>Hanseniaspora</taxon>
    </lineage>
</organism>
<dbReference type="GO" id="GO:0051082">
    <property type="term" value="F:unfolded protein binding"/>
    <property type="evidence" value="ECO:0007669"/>
    <property type="project" value="TreeGrafter"/>
</dbReference>
<keyword evidence="8 9" id="KW-0472">Membrane</keyword>
<dbReference type="OrthoDB" id="5327821at2759"/>
<evidence type="ECO:0000256" key="7">
    <source>
        <dbReference type="ARBA" id="ARBA00022989"/>
    </source>
</evidence>
<dbReference type="Pfam" id="PF10681">
    <property type="entry name" value="Rot1"/>
    <property type="match status" value="1"/>
</dbReference>
<gene>
    <name evidence="11" type="ORF">HANVADRAFT_54217</name>
</gene>
<sequence length="233" mass="26013">MDKLEGTWTSKSHQVYTGPGFYDPIDELLIEPSLPGISFSFTSDGYWEEARYVVTPNPKEPGCPSAVLIYQHGTYSFSSSNNSLMLYPYAADGRQLLSDPCNDDGISVYSRYENINVIKWFLVEFDDYHGCDRLNLYDWDGSPMQPMYIAYKPPVMLPTQVMNPTSAADTGALGASKKKRGLAGVRERVKRHAYNNGRTNAESRFFMSESKLNAGYMVACGALVMASVLFITV</sequence>
<dbReference type="EMBL" id="LXPE01000327">
    <property type="protein sequence ID" value="OBA24942.1"/>
    <property type="molecule type" value="Genomic_DNA"/>
</dbReference>
<dbReference type="GO" id="GO:0005789">
    <property type="term" value="C:endoplasmic reticulum membrane"/>
    <property type="evidence" value="ECO:0007669"/>
    <property type="project" value="UniProtKB-SubCell"/>
</dbReference>
<comment type="subcellular location">
    <subcellularLocation>
        <location evidence="1">Endoplasmic reticulum membrane</location>
        <topology evidence="1">Single-pass type I membrane protein</topology>
    </subcellularLocation>
</comment>
<keyword evidence="5" id="KW-0732">Signal</keyword>
<name>A0A1B7T899_9ASCO</name>
<evidence type="ECO:0000256" key="8">
    <source>
        <dbReference type="ARBA" id="ARBA00023136"/>
    </source>
</evidence>
<dbReference type="GO" id="GO:0007118">
    <property type="term" value="P:budding cell apical bud growth"/>
    <property type="evidence" value="ECO:0007669"/>
    <property type="project" value="TreeGrafter"/>
</dbReference>
<dbReference type="PANTHER" id="PTHR28090">
    <property type="entry name" value="PROTEIN ROT1"/>
    <property type="match status" value="1"/>
</dbReference>
<dbReference type="Proteomes" id="UP000092321">
    <property type="component" value="Unassembled WGS sequence"/>
</dbReference>
<comment type="similarity">
    <text evidence="2 9">Belongs to the ROT1 family.</text>
</comment>
<feature type="transmembrane region" description="Helical" evidence="10">
    <location>
        <begin position="214"/>
        <end position="232"/>
    </location>
</feature>
<evidence type="ECO:0000256" key="1">
    <source>
        <dbReference type="ARBA" id="ARBA00004115"/>
    </source>
</evidence>
<dbReference type="AlphaFoldDB" id="A0A1B7T899"/>
<comment type="caution">
    <text evidence="11">The sequence shown here is derived from an EMBL/GenBank/DDBJ whole genome shotgun (WGS) entry which is preliminary data.</text>
</comment>
<keyword evidence="4 10" id="KW-0812">Transmembrane</keyword>
<keyword evidence="12" id="KW-1185">Reference proteome</keyword>
<evidence type="ECO:0000256" key="3">
    <source>
        <dbReference type="ARBA" id="ARBA00017291"/>
    </source>
</evidence>
<evidence type="ECO:0000256" key="4">
    <source>
        <dbReference type="ARBA" id="ARBA00022692"/>
    </source>
</evidence>
<evidence type="ECO:0000256" key="6">
    <source>
        <dbReference type="ARBA" id="ARBA00022824"/>
    </source>
</evidence>